<comment type="subcellular location">
    <subcellularLocation>
        <location evidence="1">Cell membrane</location>
        <topology evidence="1">Multi-pass membrane protein</topology>
    </subcellularLocation>
</comment>
<name>A0A6B9FR06_9HYPH</name>
<evidence type="ECO:0000313" key="10">
    <source>
        <dbReference type="Proteomes" id="UP000012488"/>
    </source>
</evidence>
<evidence type="ECO:0000259" key="8">
    <source>
        <dbReference type="Pfam" id="PF12704"/>
    </source>
</evidence>
<dbReference type="EMBL" id="CP043538">
    <property type="protein sequence ID" value="QGY05020.1"/>
    <property type="molecule type" value="Genomic_DNA"/>
</dbReference>
<gene>
    <name evidence="9" type="ORF">MMSR116_26310</name>
</gene>
<feature type="domain" description="MacB-like periplasmic core" evidence="8">
    <location>
        <begin position="35"/>
        <end position="246"/>
    </location>
</feature>
<feature type="domain" description="ABC3 transporter permease C-terminal" evidence="7">
    <location>
        <begin position="738"/>
        <end position="851"/>
    </location>
</feature>
<dbReference type="Pfam" id="PF12704">
    <property type="entry name" value="MacB_PCD"/>
    <property type="match status" value="1"/>
</dbReference>
<keyword evidence="4 6" id="KW-1133">Transmembrane helix</keyword>
<keyword evidence="5 6" id="KW-0472">Membrane</keyword>
<evidence type="ECO:0000256" key="3">
    <source>
        <dbReference type="ARBA" id="ARBA00022692"/>
    </source>
</evidence>
<keyword evidence="3 6" id="KW-0812">Transmembrane</keyword>
<dbReference type="Pfam" id="PF02687">
    <property type="entry name" value="FtsX"/>
    <property type="match status" value="2"/>
</dbReference>
<feature type="transmembrane region" description="Helical" evidence="6">
    <location>
        <begin position="365"/>
        <end position="386"/>
    </location>
</feature>
<organism evidence="9 10">
    <name type="scientific">Methylobacterium mesophilicum SR1.6/6</name>
    <dbReference type="NCBI Taxonomy" id="908290"/>
    <lineage>
        <taxon>Bacteria</taxon>
        <taxon>Pseudomonadati</taxon>
        <taxon>Pseudomonadota</taxon>
        <taxon>Alphaproteobacteria</taxon>
        <taxon>Hyphomicrobiales</taxon>
        <taxon>Methylobacteriaceae</taxon>
        <taxon>Methylobacterium</taxon>
    </lineage>
</organism>
<feature type="transmembrane region" description="Helical" evidence="6">
    <location>
        <begin position="418"/>
        <end position="436"/>
    </location>
</feature>
<dbReference type="Proteomes" id="UP000012488">
    <property type="component" value="Chromosome"/>
</dbReference>
<evidence type="ECO:0000256" key="6">
    <source>
        <dbReference type="SAM" id="Phobius"/>
    </source>
</evidence>
<feature type="domain" description="ABC3 transporter permease C-terminal" evidence="7">
    <location>
        <begin position="279"/>
        <end position="390"/>
    </location>
</feature>
<keyword evidence="2" id="KW-1003">Cell membrane</keyword>
<feature type="transmembrane region" description="Helical" evidence="6">
    <location>
        <begin position="33"/>
        <end position="53"/>
    </location>
</feature>
<evidence type="ECO:0000259" key="7">
    <source>
        <dbReference type="Pfam" id="PF02687"/>
    </source>
</evidence>
<dbReference type="KEGG" id="mmes:MMSR116_26310"/>
<feature type="transmembrane region" description="Helical" evidence="6">
    <location>
        <begin position="320"/>
        <end position="345"/>
    </location>
</feature>
<dbReference type="InterPro" id="IPR038766">
    <property type="entry name" value="Membrane_comp_ABC_pdt"/>
</dbReference>
<dbReference type="AlphaFoldDB" id="A0A6B9FR06"/>
<sequence length="858" mass="89987">MHGTIARPDPAPRRIPLTLRLALRELRAGLRGFAVFLACIALGVAAIAGVASISRSLSDGLGREGRRILGGDLAYNLINREATDTERQALAREGRLDVVASLRAMAVAGSGDAALVELKAVDPATYPAAGDLATDPPGRLADLLAERDGVPGALADPALLTRLDVKVGDRIALAGHPVAIRGTIVSEPDKIAGGIGFGPRLMISEPTLRATGLVQPGSLNRWSYRILLPSGTPDADLDAAQARIRAATPEAGWEIRSRSNADPRFAKSIERFTQFLTLVGLTALIVGGVGVGNAVHAFVERKRPSIATLKSVGAPGSQVVALYLTQVMLIAGLGTGIGLAIGASLPFLLDALFAADLPLPLNPTLAPGELALAAAYGLITAFAFAITPLGRAHDVPVSGLFRDTVDPARVSPRWRYRIWLAVSLTALVALSVATAFDRRVALIFIAAAAIAFGLLHLVALGLMALARRLPHPRWPAPRMALANLHRPGALTPAIVLSLGLGVTLLVTLSLIDVNVRRTISATLPARAPNLFFLDIPSRDAARFRDFLAGAAPNGKIEDVPMMRGRIVALNGVPARKIRPPEDAAWVLDGDRGITYADTVPDGSSLTEGAWWSAEQGAKPLVSFEADLARQLGLKLGDTVTVNVLGRDLTATIFNLRRVEWRNLGINFVMVFSPGTFRGAPHSDLATLTLPGGTDAATENHILRDVAKTFPSVSAVRVKDALDAIGDLVGRLVLAIRGASAVAVLASLFVLAGAIAAGHRARLYDAVVLKVLGASRSRLLAAYAIEYAALGLATALFGLMAGTLAGWVIVAKVMHLDFRLDLSGALVAAVAAVALAILLGLAGTWRILGQKPAPYLRQI</sequence>
<protein>
    <submittedName>
        <fullName evidence="9">FtsX-like permease family protein</fullName>
    </submittedName>
</protein>
<dbReference type="GO" id="GO:0005886">
    <property type="term" value="C:plasma membrane"/>
    <property type="evidence" value="ECO:0007669"/>
    <property type="project" value="UniProtKB-SubCell"/>
</dbReference>
<evidence type="ECO:0000256" key="2">
    <source>
        <dbReference type="ARBA" id="ARBA00022475"/>
    </source>
</evidence>
<dbReference type="InterPro" id="IPR003838">
    <property type="entry name" value="ABC3_permease_C"/>
</dbReference>
<accession>A0A6B9FR06</accession>
<dbReference type="RefSeq" id="WP_010685447.1">
    <property type="nucleotide sequence ID" value="NZ_CP043538.1"/>
</dbReference>
<feature type="transmembrane region" description="Helical" evidence="6">
    <location>
        <begin position="821"/>
        <end position="847"/>
    </location>
</feature>
<proteinExistence type="predicted"/>
<evidence type="ECO:0000256" key="4">
    <source>
        <dbReference type="ARBA" id="ARBA00022989"/>
    </source>
</evidence>
<dbReference type="OrthoDB" id="9775544at2"/>
<reference evidence="9 10" key="2">
    <citation type="journal article" date="2013" name="Genome Announc.">
        <title>Draft Genome Sequence of Methylobacterium mesophilicum Strain SR1.6/6, Isolated from Citrus sinensis.</title>
        <authorList>
            <person name="Marinho Almeida D."/>
            <person name="Dini-Andreote F."/>
            <person name="Camargo Neves A.A."/>
            <person name="Juca Ramos R.T."/>
            <person name="Andreote F.D."/>
            <person name="Carneiro A.R."/>
            <person name="Oliveira de Souza Lima A."/>
            <person name="Caracciolo Gomes de Sa P.H."/>
            <person name="Ribeiro Barbosa M.S."/>
            <person name="Araujo W.L."/>
            <person name="Silva A."/>
        </authorList>
    </citation>
    <scope>NUCLEOTIDE SEQUENCE [LARGE SCALE GENOMIC DNA]</scope>
    <source>
        <strain evidence="9 10">SR1.6/6</strain>
    </source>
</reference>
<feature type="transmembrane region" description="Helical" evidence="6">
    <location>
        <begin position="778"/>
        <end position="809"/>
    </location>
</feature>
<evidence type="ECO:0000256" key="1">
    <source>
        <dbReference type="ARBA" id="ARBA00004651"/>
    </source>
</evidence>
<feature type="transmembrane region" description="Helical" evidence="6">
    <location>
        <begin position="442"/>
        <end position="466"/>
    </location>
</feature>
<evidence type="ECO:0000256" key="5">
    <source>
        <dbReference type="ARBA" id="ARBA00023136"/>
    </source>
</evidence>
<feature type="transmembrane region" description="Helical" evidence="6">
    <location>
        <begin position="275"/>
        <end position="299"/>
    </location>
</feature>
<reference evidence="9 10" key="1">
    <citation type="journal article" date="2012" name="Genet. Mol. Biol.">
        <title>Analysis of 16S rRNA and mxaF genes revealing insights into Methylobacterium niche-specific plant association.</title>
        <authorList>
            <person name="Dourado M.N."/>
            <person name="Andreote F.D."/>
            <person name="Dini-Andreote F."/>
            <person name="Conti R."/>
            <person name="Araujo J.M."/>
            <person name="Araujo W.L."/>
        </authorList>
    </citation>
    <scope>NUCLEOTIDE SEQUENCE [LARGE SCALE GENOMIC DNA]</scope>
    <source>
        <strain evidence="9 10">SR1.6/6</strain>
    </source>
</reference>
<feature type="transmembrane region" description="Helical" evidence="6">
    <location>
        <begin position="737"/>
        <end position="757"/>
    </location>
</feature>
<dbReference type="InterPro" id="IPR025857">
    <property type="entry name" value="MacB_PCD"/>
</dbReference>
<dbReference type="PANTHER" id="PTHR30287:SF1">
    <property type="entry name" value="INNER MEMBRANE PROTEIN"/>
    <property type="match status" value="1"/>
</dbReference>
<dbReference type="PANTHER" id="PTHR30287">
    <property type="entry name" value="MEMBRANE COMPONENT OF PREDICTED ABC SUPERFAMILY METABOLITE UPTAKE TRANSPORTER"/>
    <property type="match status" value="1"/>
</dbReference>
<feature type="transmembrane region" description="Helical" evidence="6">
    <location>
        <begin position="487"/>
        <end position="511"/>
    </location>
</feature>
<evidence type="ECO:0000313" key="9">
    <source>
        <dbReference type="EMBL" id="QGY05020.1"/>
    </source>
</evidence>